<name>A0ABP3RXG1_9ACTN</name>
<dbReference type="EMBL" id="BAAACA010000037">
    <property type="protein sequence ID" value="GAA0615809.1"/>
    <property type="molecule type" value="Genomic_DNA"/>
</dbReference>
<keyword evidence="4" id="KW-1185">Reference proteome</keyword>
<sequence>MPFEDRIGEAIRSTGDGFVPQDSRALVDGALNSGRRRLARRRAATVTGSVVALAAVGLGGAWASGLVGGSSGSRGSGGTAASVAAPPKPTLPDKVSVSAEQMIKNLIAQLPQGRTSDERGEGTDGPHDKYPTPNASVVFDDGKGKGSVGISLRMIDPTSQSATEYVTCPSRAIADYDHCTAEVLPDGSRFAFLQTYEYPDHREDTKDWRATLVTPKGVLIDASEYNAPAEKGAQTTRVDPPLTGAQMKALVTAEVWKKTMAGAKIPGREPVRRGEPSGASMQRELVASLPKALKVVDQGNQGGYAFAVVDDGKGRSLVGINVQPGMGDVPLHGSVTTLPNGTRVSEEQRPGEKGGAGVVWWTVDTIRQNELRVVISAFNTGNQNAPATRATPALTMAQLKGIALDPKWEKLS</sequence>
<dbReference type="Proteomes" id="UP001500668">
    <property type="component" value="Unassembled WGS sequence"/>
</dbReference>
<organism evidence="3 4">
    <name type="scientific">Streptomyces crystallinus</name>
    <dbReference type="NCBI Taxonomy" id="68191"/>
    <lineage>
        <taxon>Bacteria</taxon>
        <taxon>Bacillati</taxon>
        <taxon>Actinomycetota</taxon>
        <taxon>Actinomycetes</taxon>
        <taxon>Kitasatosporales</taxon>
        <taxon>Streptomycetaceae</taxon>
        <taxon>Streptomyces</taxon>
    </lineage>
</organism>
<evidence type="ECO:0000313" key="4">
    <source>
        <dbReference type="Proteomes" id="UP001500668"/>
    </source>
</evidence>
<feature type="transmembrane region" description="Helical" evidence="2">
    <location>
        <begin position="43"/>
        <end position="63"/>
    </location>
</feature>
<feature type="region of interest" description="Disordered" evidence="1">
    <location>
        <begin position="70"/>
        <end position="93"/>
    </location>
</feature>
<dbReference type="RefSeq" id="WP_344077325.1">
    <property type="nucleotide sequence ID" value="NZ_BAAACA010000037.1"/>
</dbReference>
<keyword evidence="2" id="KW-0472">Membrane</keyword>
<feature type="compositionally biased region" description="Basic and acidic residues" evidence="1">
    <location>
        <begin position="115"/>
        <end position="130"/>
    </location>
</feature>
<comment type="caution">
    <text evidence="3">The sequence shown here is derived from an EMBL/GenBank/DDBJ whole genome shotgun (WGS) entry which is preliminary data.</text>
</comment>
<accession>A0ABP3RXG1</accession>
<evidence type="ECO:0000256" key="2">
    <source>
        <dbReference type="SAM" id="Phobius"/>
    </source>
</evidence>
<proteinExistence type="predicted"/>
<gene>
    <name evidence="3" type="ORF">GCM10010394_52300</name>
</gene>
<protein>
    <submittedName>
        <fullName evidence="3">Uncharacterized protein</fullName>
    </submittedName>
</protein>
<keyword evidence="2" id="KW-1133">Transmembrane helix</keyword>
<evidence type="ECO:0000256" key="1">
    <source>
        <dbReference type="SAM" id="MobiDB-lite"/>
    </source>
</evidence>
<reference evidence="4" key="1">
    <citation type="journal article" date="2019" name="Int. J. Syst. Evol. Microbiol.">
        <title>The Global Catalogue of Microorganisms (GCM) 10K type strain sequencing project: providing services to taxonomists for standard genome sequencing and annotation.</title>
        <authorList>
            <consortium name="The Broad Institute Genomics Platform"/>
            <consortium name="The Broad Institute Genome Sequencing Center for Infectious Disease"/>
            <person name="Wu L."/>
            <person name="Ma J."/>
        </authorList>
    </citation>
    <scope>NUCLEOTIDE SEQUENCE [LARGE SCALE GENOMIC DNA]</scope>
    <source>
        <strain evidence="4">JCM 5067</strain>
    </source>
</reference>
<feature type="region of interest" description="Disordered" evidence="1">
    <location>
        <begin position="107"/>
        <end position="138"/>
    </location>
</feature>
<evidence type="ECO:0000313" key="3">
    <source>
        <dbReference type="EMBL" id="GAA0615809.1"/>
    </source>
</evidence>
<keyword evidence="2" id="KW-0812">Transmembrane</keyword>